<proteinExistence type="predicted"/>
<evidence type="ECO:0000256" key="1">
    <source>
        <dbReference type="SAM" id="MobiDB-lite"/>
    </source>
</evidence>
<gene>
    <name evidence="2" type="ORF">A3C82_01200</name>
</gene>
<dbReference type="Proteomes" id="UP000176901">
    <property type="component" value="Unassembled WGS sequence"/>
</dbReference>
<accession>A0A1G2R3Q9</accession>
<name>A0A1G2R3Q9_9BACT</name>
<feature type="compositionally biased region" description="Polar residues" evidence="1">
    <location>
        <begin position="12"/>
        <end position="23"/>
    </location>
</feature>
<sequence length="102" mass="11000">MDRYAFTGLDIPSQQGTKKTSSQAERAGCQSILFYWAPAVRLLQRQTTAYALGLKSPSDTNLFSPPRVAIQQDTLASEAERERSGHAGAGDSVFSCALLAGY</sequence>
<protein>
    <submittedName>
        <fullName evidence="2">Uncharacterized protein</fullName>
    </submittedName>
</protein>
<dbReference type="STRING" id="1802451.A3C82_01200"/>
<feature type="region of interest" description="Disordered" evidence="1">
    <location>
        <begin position="1"/>
        <end position="23"/>
    </location>
</feature>
<evidence type="ECO:0000313" key="3">
    <source>
        <dbReference type="Proteomes" id="UP000176901"/>
    </source>
</evidence>
<evidence type="ECO:0000313" key="2">
    <source>
        <dbReference type="EMBL" id="OHA67490.1"/>
    </source>
</evidence>
<organism evidence="2 3">
    <name type="scientific">Candidatus Wildermuthbacteria bacterium RIFCSPHIGHO2_02_FULL_47_12</name>
    <dbReference type="NCBI Taxonomy" id="1802451"/>
    <lineage>
        <taxon>Bacteria</taxon>
        <taxon>Candidatus Wildermuthiibacteriota</taxon>
    </lineage>
</organism>
<comment type="caution">
    <text evidence="2">The sequence shown here is derived from an EMBL/GenBank/DDBJ whole genome shotgun (WGS) entry which is preliminary data.</text>
</comment>
<reference evidence="2 3" key="1">
    <citation type="journal article" date="2016" name="Nat. Commun.">
        <title>Thousands of microbial genomes shed light on interconnected biogeochemical processes in an aquifer system.</title>
        <authorList>
            <person name="Anantharaman K."/>
            <person name="Brown C.T."/>
            <person name="Hug L.A."/>
            <person name="Sharon I."/>
            <person name="Castelle C.J."/>
            <person name="Probst A.J."/>
            <person name="Thomas B.C."/>
            <person name="Singh A."/>
            <person name="Wilkins M.J."/>
            <person name="Karaoz U."/>
            <person name="Brodie E.L."/>
            <person name="Williams K.H."/>
            <person name="Hubbard S.S."/>
            <person name="Banfield J.F."/>
        </authorList>
    </citation>
    <scope>NUCLEOTIDE SEQUENCE [LARGE SCALE GENOMIC DNA]</scope>
</reference>
<dbReference type="AlphaFoldDB" id="A0A1G2R3Q9"/>
<dbReference type="EMBL" id="MHTW01000011">
    <property type="protein sequence ID" value="OHA67490.1"/>
    <property type="molecule type" value="Genomic_DNA"/>
</dbReference>